<keyword evidence="5" id="KW-1185">Reference proteome</keyword>
<comment type="pathway">
    <text evidence="1">Protein modification; protein ubiquitination.</text>
</comment>
<dbReference type="UniPathway" id="UPA00143"/>
<dbReference type="GO" id="GO:0016567">
    <property type="term" value="P:protein ubiquitination"/>
    <property type="evidence" value="ECO:0007669"/>
    <property type="project" value="UniProtKB-UniPathway"/>
</dbReference>
<proteinExistence type="predicted"/>
<gene>
    <name evidence="4" type="ORF">INT44_000664</name>
</gene>
<dbReference type="AlphaFoldDB" id="A0A8H7UR54"/>
<accession>A0A8H7UR54</accession>
<organism evidence="4 5">
    <name type="scientific">Umbelopsis vinacea</name>
    <dbReference type="NCBI Taxonomy" id="44442"/>
    <lineage>
        <taxon>Eukaryota</taxon>
        <taxon>Fungi</taxon>
        <taxon>Fungi incertae sedis</taxon>
        <taxon>Mucoromycota</taxon>
        <taxon>Mucoromycotina</taxon>
        <taxon>Umbelopsidomycetes</taxon>
        <taxon>Umbelopsidales</taxon>
        <taxon>Umbelopsidaceae</taxon>
        <taxon>Umbelopsis</taxon>
    </lineage>
</organism>
<keyword evidence="2" id="KW-0833">Ubl conjugation pathway</keyword>
<reference evidence="4" key="1">
    <citation type="submission" date="2020-12" db="EMBL/GenBank/DDBJ databases">
        <title>Metabolic potential, ecology and presence of endohyphal bacteria is reflected in genomic diversity of Mucoromycotina.</title>
        <authorList>
            <person name="Muszewska A."/>
            <person name="Okrasinska A."/>
            <person name="Steczkiewicz K."/>
            <person name="Drgas O."/>
            <person name="Orlowska M."/>
            <person name="Perlinska-Lenart U."/>
            <person name="Aleksandrzak-Piekarczyk T."/>
            <person name="Szatraj K."/>
            <person name="Zielenkiewicz U."/>
            <person name="Pilsyk S."/>
            <person name="Malc E."/>
            <person name="Mieczkowski P."/>
            <person name="Kruszewska J.S."/>
            <person name="Biernat P."/>
            <person name="Pawlowska J."/>
        </authorList>
    </citation>
    <scope>NUCLEOTIDE SEQUENCE</scope>
    <source>
        <strain evidence="4">WA0000051536</strain>
    </source>
</reference>
<feature type="domain" description="F-box" evidence="3">
    <location>
        <begin position="1"/>
        <end position="44"/>
    </location>
</feature>
<name>A0A8H7UR54_9FUNG</name>
<dbReference type="Pfam" id="PF12937">
    <property type="entry name" value="F-box-like"/>
    <property type="match status" value="1"/>
</dbReference>
<evidence type="ECO:0000259" key="3">
    <source>
        <dbReference type="PROSITE" id="PS50181"/>
    </source>
</evidence>
<protein>
    <recommendedName>
        <fullName evidence="3">F-box domain-containing protein</fullName>
    </recommendedName>
</protein>
<dbReference type="InterPro" id="IPR045048">
    <property type="entry name" value="FBXO31/39"/>
</dbReference>
<evidence type="ECO:0000256" key="1">
    <source>
        <dbReference type="ARBA" id="ARBA00004906"/>
    </source>
</evidence>
<dbReference type="PANTHER" id="PTHR10706">
    <property type="entry name" value="F-BOX FAMILY PROTEIN"/>
    <property type="match status" value="1"/>
</dbReference>
<dbReference type="Gene3D" id="1.20.1280.50">
    <property type="match status" value="1"/>
</dbReference>
<dbReference type="Proteomes" id="UP000612746">
    <property type="component" value="Unassembled WGS sequence"/>
</dbReference>
<dbReference type="OrthoDB" id="722566at2759"/>
<dbReference type="Pfam" id="PF12014">
    <property type="entry name" value="Cyclin_D1_bind"/>
    <property type="match status" value="1"/>
</dbReference>
<dbReference type="SMART" id="SM00256">
    <property type="entry name" value="FBOX"/>
    <property type="match status" value="1"/>
</dbReference>
<dbReference type="InterPro" id="IPR036047">
    <property type="entry name" value="F-box-like_dom_sf"/>
</dbReference>
<evidence type="ECO:0000313" key="5">
    <source>
        <dbReference type="Proteomes" id="UP000612746"/>
    </source>
</evidence>
<dbReference type="InterPro" id="IPR001810">
    <property type="entry name" value="F-box_dom"/>
</dbReference>
<evidence type="ECO:0000256" key="2">
    <source>
        <dbReference type="ARBA" id="ARBA00022786"/>
    </source>
</evidence>
<evidence type="ECO:0000313" key="4">
    <source>
        <dbReference type="EMBL" id="KAG2187914.1"/>
    </source>
</evidence>
<comment type="caution">
    <text evidence="4">The sequence shown here is derived from an EMBL/GenBank/DDBJ whole genome shotgun (WGS) entry which is preliminary data.</text>
</comment>
<dbReference type="PANTHER" id="PTHR10706:SF130">
    <property type="entry name" value="F-BOX ONLY PROTEIN 31"/>
    <property type="match status" value="1"/>
</dbReference>
<dbReference type="EMBL" id="JAEPRA010000002">
    <property type="protein sequence ID" value="KAG2187914.1"/>
    <property type="molecule type" value="Genomic_DNA"/>
</dbReference>
<dbReference type="PROSITE" id="PS50181">
    <property type="entry name" value="FBOX"/>
    <property type="match status" value="1"/>
</dbReference>
<sequence>MDLLPREIIQYIFSYADPKSICFVGSTCRRLHELSLYDSIWAQHCHHYGVYKYDAESDAGAPKSYRDIYIRLLHKYGWMLGIWQGDQTYHGSLLVVQWHASLNLICGSLLEPTAPMYRLRPWLGDTSVMILEQRHHKAFAKLGFSISCNQPHPCTPIVDFISGNSQSMELQLKACQKQPHPDCLLLWDLHTEPMDLPDTLPFDHSAFSLCIQQSSRNPQLKFNFCKLPTETLFPSERTVIPVGLFASFYGGHGLEYILLQYHVDRQELRAIKVTGDPNIPRSELTWVAFVNEQIRECSDQDFVGSPVFIALGHIAFHGFQNASLIECECEHKSYMPDS</sequence>
<dbReference type="SUPFAM" id="SSF81383">
    <property type="entry name" value="F-box domain"/>
    <property type="match status" value="1"/>
</dbReference>